<name>A0A165IM06_9BASI</name>
<keyword evidence="2" id="KW-1185">Reference proteome</keyword>
<gene>
    <name evidence="1" type="ORF">CALCODRAFT_492010</name>
</gene>
<dbReference type="EMBL" id="KV423928">
    <property type="protein sequence ID" value="KZT60749.1"/>
    <property type="molecule type" value="Genomic_DNA"/>
</dbReference>
<sequence length="161" mass="17642">MLCPRFSYKKASSSHDISSQQALKDFDAQSCPTSNTRISHATQMFSHTLRSVAKPVIGSRESCEMFTMFLNIARSLLGLNGSGIIPWDEKASKLLPRFDAATFLSPALSEKGGMLSNEVPLVVDKPAVGERARTVTVLAQLEWPDIPPSELLPGHEFLLIL</sequence>
<evidence type="ECO:0000313" key="2">
    <source>
        <dbReference type="Proteomes" id="UP000076842"/>
    </source>
</evidence>
<dbReference type="AlphaFoldDB" id="A0A165IM06"/>
<dbReference type="InParanoid" id="A0A165IM06"/>
<protein>
    <submittedName>
        <fullName evidence="1">Uncharacterized protein</fullName>
    </submittedName>
</protein>
<accession>A0A165IM06</accession>
<evidence type="ECO:0000313" key="1">
    <source>
        <dbReference type="EMBL" id="KZT60749.1"/>
    </source>
</evidence>
<dbReference type="Proteomes" id="UP000076842">
    <property type="component" value="Unassembled WGS sequence"/>
</dbReference>
<reference evidence="1 2" key="1">
    <citation type="journal article" date="2016" name="Mol. Biol. Evol.">
        <title>Comparative Genomics of Early-Diverging Mushroom-Forming Fungi Provides Insights into the Origins of Lignocellulose Decay Capabilities.</title>
        <authorList>
            <person name="Nagy L.G."/>
            <person name="Riley R."/>
            <person name="Tritt A."/>
            <person name="Adam C."/>
            <person name="Daum C."/>
            <person name="Floudas D."/>
            <person name="Sun H."/>
            <person name="Yadav J.S."/>
            <person name="Pangilinan J."/>
            <person name="Larsson K.H."/>
            <person name="Matsuura K."/>
            <person name="Barry K."/>
            <person name="Labutti K."/>
            <person name="Kuo R."/>
            <person name="Ohm R.A."/>
            <person name="Bhattacharya S.S."/>
            <person name="Shirouzu T."/>
            <person name="Yoshinaga Y."/>
            <person name="Martin F.M."/>
            <person name="Grigoriev I.V."/>
            <person name="Hibbett D.S."/>
        </authorList>
    </citation>
    <scope>NUCLEOTIDE SEQUENCE [LARGE SCALE GENOMIC DNA]</scope>
    <source>
        <strain evidence="1 2">HHB12733</strain>
    </source>
</reference>
<proteinExistence type="predicted"/>
<organism evidence="1 2">
    <name type="scientific">Calocera cornea HHB12733</name>
    <dbReference type="NCBI Taxonomy" id="1353952"/>
    <lineage>
        <taxon>Eukaryota</taxon>
        <taxon>Fungi</taxon>
        <taxon>Dikarya</taxon>
        <taxon>Basidiomycota</taxon>
        <taxon>Agaricomycotina</taxon>
        <taxon>Dacrymycetes</taxon>
        <taxon>Dacrymycetales</taxon>
        <taxon>Dacrymycetaceae</taxon>
        <taxon>Calocera</taxon>
    </lineage>
</organism>